<evidence type="ECO:0000313" key="2">
    <source>
        <dbReference type="Proteomes" id="UP000524246"/>
    </source>
</evidence>
<evidence type="ECO:0000313" key="1">
    <source>
        <dbReference type="EMBL" id="NMC63622.1"/>
    </source>
</evidence>
<dbReference type="Proteomes" id="UP000524246">
    <property type="component" value="Unassembled WGS sequence"/>
</dbReference>
<feature type="non-terminal residue" evidence="1">
    <location>
        <position position="96"/>
    </location>
</feature>
<accession>A0A7X9FT02</accession>
<protein>
    <submittedName>
        <fullName evidence="1">Uncharacterized protein</fullName>
    </submittedName>
</protein>
<name>A0A7X9FT02_9DELT</name>
<proteinExistence type="predicted"/>
<dbReference type="EMBL" id="JAAZON010000486">
    <property type="protein sequence ID" value="NMC63622.1"/>
    <property type="molecule type" value="Genomic_DNA"/>
</dbReference>
<reference evidence="1 2" key="1">
    <citation type="journal article" date="2020" name="Biotechnol. Biofuels">
        <title>New insights from the biogas microbiome by comprehensive genome-resolved metagenomics of nearly 1600 species originating from multiple anaerobic digesters.</title>
        <authorList>
            <person name="Campanaro S."/>
            <person name="Treu L."/>
            <person name="Rodriguez-R L.M."/>
            <person name="Kovalovszki A."/>
            <person name="Ziels R.M."/>
            <person name="Maus I."/>
            <person name="Zhu X."/>
            <person name="Kougias P.G."/>
            <person name="Basile A."/>
            <person name="Luo G."/>
            <person name="Schluter A."/>
            <person name="Konstantinidis K.T."/>
            <person name="Angelidaki I."/>
        </authorList>
    </citation>
    <scope>NUCLEOTIDE SEQUENCE [LARGE SCALE GENOMIC DNA]</scope>
    <source>
        <strain evidence="1">AS27yjCOA_65</strain>
    </source>
</reference>
<sequence>MSNFSLSQEEVLRVQVETFFNALLSSEQPREYVSKNGPKKPSDRAMLVSKVLEVTIEKADILPPKEVLRAIEIAEAIIESYGPRELAKRDELLNNL</sequence>
<gene>
    <name evidence="1" type="ORF">GYA55_10715</name>
</gene>
<organism evidence="1 2">
    <name type="scientific">SAR324 cluster bacterium</name>
    <dbReference type="NCBI Taxonomy" id="2024889"/>
    <lineage>
        <taxon>Bacteria</taxon>
        <taxon>Deltaproteobacteria</taxon>
        <taxon>SAR324 cluster</taxon>
    </lineage>
</organism>
<dbReference type="AlphaFoldDB" id="A0A7X9FT02"/>
<comment type="caution">
    <text evidence="1">The sequence shown here is derived from an EMBL/GenBank/DDBJ whole genome shotgun (WGS) entry which is preliminary data.</text>
</comment>